<dbReference type="CDD" id="cd20351">
    <property type="entry name" value="Rcat_RBR_HOIP"/>
    <property type="match status" value="1"/>
</dbReference>
<dbReference type="Gene3D" id="1.20.58.2190">
    <property type="match status" value="1"/>
</dbReference>
<dbReference type="Gene3D" id="1.20.120.1750">
    <property type="match status" value="1"/>
</dbReference>
<feature type="domain" description="RING-type" evidence="9">
    <location>
        <begin position="750"/>
        <end position="799"/>
    </location>
</feature>
<evidence type="ECO:0000313" key="11">
    <source>
        <dbReference type="EMBL" id="KAI6657959.1"/>
    </source>
</evidence>
<dbReference type="Pfam" id="PF22191">
    <property type="entry name" value="IBR_1"/>
    <property type="match status" value="1"/>
</dbReference>
<feature type="domain" description="RING-type" evidence="10">
    <location>
        <begin position="746"/>
        <end position="973"/>
    </location>
</feature>
<dbReference type="PANTHER" id="PTHR16004:SF2">
    <property type="entry name" value="E3 UBIQUITIN-PROTEIN LIGASE LUBEL"/>
    <property type="match status" value="1"/>
</dbReference>
<protein>
    <recommendedName>
        <fullName evidence="13">RBR-type E3 ubiquitin transferase</fullName>
    </recommendedName>
</protein>
<keyword evidence="12" id="KW-1185">Reference proteome</keyword>
<proteinExistence type="predicted"/>
<organism evidence="11 12">
    <name type="scientific">Oopsacas minuta</name>
    <dbReference type="NCBI Taxonomy" id="111878"/>
    <lineage>
        <taxon>Eukaryota</taxon>
        <taxon>Metazoa</taxon>
        <taxon>Porifera</taxon>
        <taxon>Hexactinellida</taxon>
        <taxon>Hexasterophora</taxon>
        <taxon>Lyssacinosida</taxon>
        <taxon>Leucopsacidae</taxon>
        <taxon>Oopsacas</taxon>
    </lineage>
</organism>
<keyword evidence="1" id="KW-0808">Transferase</keyword>
<dbReference type="EMBL" id="JAKMXF010000110">
    <property type="protein sequence ID" value="KAI6657959.1"/>
    <property type="molecule type" value="Genomic_DNA"/>
</dbReference>
<dbReference type="SUPFAM" id="SSF57850">
    <property type="entry name" value="RING/U-box"/>
    <property type="match status" value="3"/>
</dbReference>
<dbReference type="GO" id="GO:0061630">
    <property type="term" value="F:ubiquitin protein ligase activity"/>
    <property type="evidence" value="ECO:0007669"/>
    <property type="project" value="TreeGrafter"/>
</dbReference>
<dbReference type="InterPro" id="IPR002867">
    <property type="entry name" value="IBR_dom"/>
</dbReference>
<evidence type="ECO:0000256" key="1">
    <source>
        <dbReference type="ARBA" id="ARBA00022679"/>
    </source>
</evidence>
<dbReference type="InterPro" id="IPR032065">
    <property type="entry name" value="RNF31-UBA"/>
</dbReference>
<feature type="region of interest" description="Disordered" evidence="8">
    <location>
        <begin position="464"/>
        <end position="485"/>
    </location>
</feature>
<evidence type="ECO:0000313" key="12">
    <source>
        <dbReference type="Proteomes" id="UP001165289"/>
    </source>
</evidence>
<dbReference type="InterPro" id="IPR001841">
    <property type="entry name" value="Znf_RING"/>
</dbReference>
<dbReference type="Proteomes" id="UP001165289">
    <property type="component" value="Unassembled WGS sequence"/>
</dbReference>
<evidence type="ECO:0000256" key="2">
    <source>
        <dbReference type="ARBA" id="ARBA00022723"/>
    </source>
</evidence>
<keyword evidence="4 7" id="KW-0863">Zinc-finger</keyword>
<dbReference type="GO" id="GO:0036435">
    <property type="term" value="F:K48-linked polyubiquitin modification-dependent protein binding"/>
    <property type="evidence" value="ECO:0007669"/>
    <property type="project" value="TreeGrafter"/>
</dbReference>
<dbReference type="Pfam" id="PF18091">
    <property type="entry name" value="E3_UbLigase_RBR"/>
    <property type="match status" value="1"/>
</dbReference>
<dbReference type="PANTHER" id="PTHR16004">
    <property type="entry name" value="RING FINGER PROTEIN 31-RELATED"/>
    <property type="match status" value="1"/>
</dbReference>
<dbReference type="PROSITE" id="PS51873">
    <property type="entry name" value="TRIAD"/>
    <property type="match status" value="1"/>
</dbReference>
<dbReference type="PROSITE" id="PS50089">
    <property type="entry name" value="ZF_RING_2"/>
    <property type="match status" value="1"/>
</dbReference>
<evidence type="ECO:0000256" key="3">
    <source>
        <dbReference type="ARBA" id="ARBA00022737"/>
    </source>
</evidence>
<dbReference type="InterPro" id="IPR026254">
    <property type="entry name" value="RNF31-like"/>
</dbReference>
<keyword evidence="5" id="KW-0833">Ubl conjugation pathway</keyword>
<dbReference type="InterPro" id="IPR041031">
    <property type="entry name" value="RNF31_C"/>
</dbReference>
<dbReference type="InterPro" id="IPR044066">
    <property type="entry name" value="TRIAD_supradom"/>
</dbReference>
<keyword evidence="2" id="KW-0479">Metal-binding</keyword>
<sequence>MTTSICTNFQSNPMNDNNICRKCFQHRDSHPPVEAYRNEKECRRQIEDILYFSTSKEDPDGVDSIISSLIKKPPPPEEYFKVFNVYSFVRQNLTNPQLSCLSPEQKMVNIYRGVDFLLLIALPLRRPKNFEKVSKLRRSELVEVEKLEGTHDVIKKLGYTVMTKDHFEFPLEVIQAPDQTLIREIIADLRIALEEIKSYNYQKHPYPERFSEGDWAKKTSPILTELIKCPIIPENKDLKKFAVILENFKKPTAPLPEIFNFPDSQLPVRPPIPLMPRYTHYNNPPNTREDLERSYKPIVEQFPPKIDLETKIPPPVPDNMIVCPVPTCQTVFPKNSAACPKCRMCLTISSTSDSVPIEKWNCSNCTYTNTSARGRNRVCEMCPHINDTPPSNEPSHFQRILAANNEASMNPRLDPSMNPGADRSVLPGIERYLEKSMYGPRMDQPMPPHNSHRDSQMFSSYYPTSETENVPEYPQRVPNDPVPENRYHYDYVPPLTPDTYYDPRDKGYTAYPSLPPYKMIKQIIIQNPGFKDEAIRLAIQKCGINSNECARWLQTEFRDIINMLNVDVRTFHLCQSVTADTVEENYLACQGIITNVPARIQEVRKKKLEELSASHHVNEQTAIKSLEETNWDAQSASENITLLCNQHILEACRPFLWSGGMTIQDKQPDEIDPVLWEQFMLLSVNIEDMSDKVARKFLCELKIPSLIQLNLLLHLVVAEETKTKEPKDLVQAVQEISEFDAAVKFLNQECPLCFEEFTANEMIQMFFCNHMCCKSCITGHYTDVVRNAAIKKWTCFQCEEPDISQMDDPADYFGLLSNVVQAMCEPEIAGLFHHKVNEFYFSKRPEFRWCPHCHSGFLGQEGEGKLRCPQEECNQYMCYICKRKWEPEHEGVSCEEYQQWREANDRDILDKGLAARMVEEGIECPSCKFKYELARGGCMHFRCTQCPAEFCSGCFRLFKKDNCTMFASCAKKGLHAHHPRNCQYFTRDMDILKMKELLEMAGFQRDEAVQKEPVPVPVPVPVPEGAQAIPVKKKQQIYKVKVPDEHKQAVIEELKNEMGDAYAEPPQGELKIPCQIIEYKDSPDKGYEKEHCSKSSLEKDGYAGLCEKHYKEYLCGLMTKAGLDPIDVLQVTEDSIFELFAILRRNEIPFDDKMKGDQLKLLIKEKLPLEPMTFKGALQV</sequence>
<dbReference type="Pfam" id="PF01485">
    <property type="entry name" value="IBR"/>
    <property type="match status" value="1"/>
</dbReference>
<dbReference type="GO" id="GO:0071797">
    <property type="term" value="C:LUBAC complex"/>
    <property type="evidence" value="ECO:0007669"/>
    <property type="project" value="InterPro"/>
</dbReference>
<evidence type="ECO:0000256" key="5">
    <source>
        <dbReference type="ARBA" id="ARBA00022786"/>
    </source>
</evidence>
<dbReference type="GO" id="GO:1990450">
    <property type="term" value="F:linear polyubiquitin binding"/>
    <property type="evidence" value="ECO:0007669"/>
    <property type="project" value="TreeGrafter"/>
</dbReference>
<gene>
    <name evidence="11" type="ORF">LOD99_15676</name>
</gene>
<accession>A0AAV7K9Y0</accession>
<dbReference type="Pfam" id="PF16678">
    <property type="entry name" value="UBA_HOIP"/>
    <property type="match status" value="1"/>
</dbReference>
<evidence type="ECO:0000259" key="9">
    <source>
        <dbReference type="PROSITE" id="PS50089"/>
    </source>
</evidence>
<dbReference type="InterPro" id="IPR047542">
    <property type="entry name" value="Rcat_RBR_RNF31-like"/>
</dbReference>
<keyword evidence="3" id="KW-0677">Repeat</keyword>
<evidence type="ECO:0000256" key="4">
    <source>
        <dbReference type="ARBA" id="ARBA00022771"/>
    </source>
</evidence>
<dbReference type="AlphaFoldDB" id="A0AAV7K9Y0"/>
<reference evidence="11 12" key="1">
    <citation type="journal article" date="2023" name="BMC Biol.">
        <title>The compact genome of the sponge Oopsacas minuta (Hexactinellida) is lacking key metazoan core genes.</title>
        <authorList>
            <person name="Santini S."/>
            <person name="Schenkelaars Q."/>
            <person name="Jourda C."/>
            <person name="Duchesne M."/>
            <person name="Belahbib H."/>
            <person name="Rocher C."/>
            <person name="Selva M."/>
            <person name="Riesgo A."/>
            <person name="Vervoort M."/>
            <person name="Leys S.P."/>
            <person name="Kodjabachian L."/>
            <person name="Le Bivic A."/>
            <person name="Borchiellini C."/>
            <person name="Claverie J.M."/>
            <person name="Renard E."/>
        </authorList>
    </citation>
    <scope>NUCLEOTIDE SEQUENCE [LARGE SCALE GENOMIC DNA]</scope>
    <source>
        <strain evidence="11">SPO-2</strain>
    </source>
</reference>
<evidence type="ECO:0000259" key="10">
    <source>
        <dbReference type="PROSITE" id="PS51873"/>
    </source>
</evidence>
<dbReference type="Gene3D" id="3.30.40.10">
    <property type="entry name" value="Zinc/RING finger domain, C3HC4 (zinc finger)"/>
    <property type="match status" value="1"/>
</dbReference>
<evidence type="ECO:0000256" key="6">
    <source>
        <dbReference type="ARBA" id="ARBA00022833"/>
    </source>
</evidence>
<keyword evidence="6" id="KW-0862">Zinc</keyword>
<evidence type="ECO:0000256" key="8">
    <source>
        <dbReference type="SAM" id="MobiDB-lite"/>
    </source>
</evidence>
<dbReference type="SMART" id="SM00184">
    <property type="entry name" value="RING"/>
    <property type="match status" value="2"/>
</dbReference>
<evidence type="ECO:0000256" key="7">
    <source>
        <dbReference type="PROSITE-ProRule" id="PRU00175"/>
    </source>
</evidence>
<dbReference type="GO" id="GO:0097039">
    <property type="term" value="P:protein linear polyubiquitination"/>
    <property type="evidence" value="ECO:0007669"/>
    <property type="project" value="TreeGrafter"/>
</dbReference>
<comment type="caution">
    <text evidence="11">The sequence shown here is derived from an EMBL/GenBank/DDBJ whole genome shotgun (WGS) entry which is preliminary data.</text>
</comment>
<evidence type="ECO:0008006" key="13">
    <source>
        <dbReference type="Google" id="ProtNLM"/>
    </source>
</evidence>
<dbReference type="InterPro" id="IPR013083">
    <property type="entry name" value="Znf_RING/FYVE/PHD"/>
</dbReference>
<name>A0AAV7K9Y0_9METZ</name>
<dbReference type="GO" id="GO:0008270">
    <property type="term" value="F:zinc ion binding"/>
    <property type="evidence" value="ECO:0007669"/>
    <property type="project" value="UniProtKB-KW"/>
</dbReference>
<dbReference type="GO" id="GO:0070530">
    <property type="term" value="F:K63-linked polyubiquitin modification-dependent protein binding"/>
    <property type="evidence" value="ECO:0007669"/>
    <property type="project" value="TreeGrafter"/>
</dbReference>